<dbReference type="OrthoDB" id="4493161at2759"/>
<reference evidence="1" key="1">
    <citation type="submission" date="2022-11" db="EMBL/GenBank/DDBJ databases">
        <authorList>
            <person name="Petersen C."/>
        </authorList>
    </citation>
    <scope>NUCLEOTIDE SEQUENCE</scope>
    <source>
        <strain evidence="1">IBT 30069</strain>
    </source>
</reference>
<comment type="caution">
    <text evidence="1">The sequence shown here is derived from an EMBL/GenBank/DDBJ whole genome shotgun (WGS) entry which is preliminary data.</text>
</comment>
<evidence type="ECO:0000313" key="1">
    <source>
        <dbReference type="EMBL" id="KAJ5087549.1"/>
    </source>
</evidence>
<sequence>MRVLSILIYAIGAFGLEDYLYAVNFGFREITSARIGDHNNIIPVAKVDGSKEYQARMKELSVISKRPKAYTPWLDEPHSYTQQDQEIFTAALSQILEASAELGHPMNISTVTFPSDIEMCTNERHHLRRFFLDSPLVPLIDLQAQVIESRAAARTVYDLNTYGGFGCPNKGDRWCDWNIALFIDYSFDFLNLTVADMDEIIVDVLDEPFGRLEWSRSGRVKESEVYGAMENFISEFSDSDIEEYLLAIIVTGEASNEVMYGLRKNLRRILPMKWQGLIRDQIDPRFVAAFGGAYEARKFPGWNIMACYDEPTDHNFHFELDHYA</sequence>
<dbReference type="Proteomes" id="UP001149165">
    <property type="component" value="Unassembled WGS sequence"/>
</dbReference>
<protein>
    <submittedName>
        <fullName evidence="1">Uncharacterized protein</fullName>
    </submittedName>
</protein>
<accession>A0A9W9ETE5</accession>
<reference evidence="1" key="2">
    <citation type="journal article" date="2023" name="IMA Fungus">
        <title>Comparative genomic study of the Penicillium genus elucidates a diverse pangenome and 15 lateral gene transfer events.</title>
        <authorList>
            <person name="Petersen C."/>
            <person name="Sorensen T."/>
            <person name="Nielsen M.R."/>
            <person name="Sondergaard T.E."/>
            <person name="Sorensen J.L."/>
            <person name="Fitzpatrick D.A."/>
            <person name="Frisvad J.C."/>
            <person name="Nielsen K.L."/>
        </authorList>
    </citation>
    <scope>NUCLEOTIDE SEQUENCE</scope>
    <source>
        <strain evidence="1">IBT 30069</strain>
    </source>
</reference>
<dbReference type="EMBL" id="JAPQKH010000007">
    <property type="protein sequence ID" value="KAJ5087549.1"/>
    <property type="molecule type" value="Genomic_DNA"/>
</dbReference>
<dbReference type="AlphaFoldDB" id="A0A9W9ETE5"/>
<keyword evidence="2" id="KW-1185">Reference proteome</keyword>
<gene>
    <name evidence="1" type="ORF">N7456_011165</name>
</gene>
<evidence type="ECO:0000313" key="2">
    <source>
        <dbReference type="Proteomes" id="UP001149165"/>
    </source>
</evidence>
<organism evidence="1 2">
    <name type="scientific">Penicillium angulare</name>
    <dbReference type="NCBI Taxonomy" id="116970"/>
    <lineage>
        <taxon>Eukaryota</taxon>
        <taxon>Fungi</taxon>
        <taxon>Dikarya</taxon>
        <taxon>Ascomycota</taxon>
        <taxon>Pezizomycotina</taxon>
        <taxon>Eurotiomycetes</taxon>
        <taxon>Eurotiomycetidae</taxon>
        <taxon>Eurotiales</taxon>
        <taxon>Aspergillaceae</taxon>
        <taxon>Penicillium</taxon>
    </lineage>
</organism>
<proteinExistence type="predicted"/>
<name>A0A9W9ETE5_9EURO</name>